<dbReference type="SMART" id="SM00220">
    <property type="entry name" value="S_TKc"/>
    <property type="match status" value="1"/>
</dbReference>
<dbReference type="InterPro" id="IPR050167">
    <property type="entry name" value="Ser_Thr_protein_kinase"/>
</dbReference>
<dbReference type="PANTHER" id="PTHR23257">
    <property type="entry name" value="SERINE-THREONINE PROTEIN KINASE"/>
    <property type="match status" value="1"/>
</dbReference>
<accession>A0A1D6QPU9</accession>
<dbReference type="GO" id="GO:0004672">
    <property type="term" value="F:protein kinase activity"/>
    <property type="evidence" value="ECO:0007669"/>
    <property type="project" value="InterPro"/>
</dbReference>
<dbReference type="InterPro" id="IPR000719">
    <property type="entry name" value="Prot_kinase_dom"/>
</dbReference>
<reference evidence="2" key="1">
    <citation type="submission" date="2015-12" db="EMBL/GenBank/DDBJ databases">
        <title>Update maize B73 reference genome by single molecule sequencing technologies.</title>
        <authorList>
            <consortium name="Maize Genome Sequencing Project"/>
            <person name="Ware D."/>
        </authorList>
    </citation>
    <scope>NUCLEOTIDE SEQUENCE</scope>
    <source>
        <tissue evidence="2">Seedling</tissue>
    </source>
</reference>
<dbReference type="PROSITE" id="PS50011">
    <property type="entry name" value="PROTEIN_KINASE_DOM"/>
    <property type="match status" value="1"/>
</dbReference>
<dbReference type="InterPro" id="IPR001245">
    <property type="entry name" value="Ser-Thr/Tyr_kinase_cat_dom"/>
</dbReference>
<dbReference type="GO" id="GO:0005524">
    <property type="term" value="F:ATP binding"/>
    <property type="evidence" value="ECO:0007669"/>
    <property type="project" value="InterPro"/>
</dbReference>
<sequence>MGVSLRSLTGRRSGAVRAMSESMRQNRLSREQKDGSLGSSNDSMKHEPAGDSNDDEASTRRPSALEGLRRQFNSQKAVSLPSSPNRSGILGLRSPSDYTEADLMATWNEVLQSSPFLNKPLLPYEEWCIEFSEITVGIRVGVGKCIIRRFFGEVFRGLWNGTDVAIKVFLEQDLTTENMKDFCNEISILSRLRHPNGTTSTLNFHWGLMCMHRLKIVHRDLKSANCLVNKYWTVKICDFGLSRVMSNSAMNDNSSAGTPEWMAPELIRNEPFTEKCDIFSFGVIMWELCTLCRPWEGIPPVQIVYSVANDGARLEIPDGPLGSLIADCWAEPERRPCCQEILTRLLDCEYTLC</sequence>
<dbReference type="PANTHER" id="PTHR23257:SF821">
    <property type="entry name" value="ATP BINDING PROTEIN"/>
    <property type="match status" value="1"/>
</dbReference>
<protein>
    <submittedName>
        <fullName evidence="2">Protein kinase superfamily protein</fullName>
    </submittedName>
</protein>
<keyword evidence="2" id="KW-0418">Kinase</keyword>
<dbReference type="EMBL" id="CM000780">
    <property type="protein sequence ID" value="AQK59558.1"/>
    <property type="molecule type" value="Genomic_DNA"/>
</dbReference>
<dbReference type="PROSITE" id="PS00108">
    <property type="entry name" value="PROTEIN_KINASE_ST"/>
    <property type="match status" value="1"/>
</dbReference>
<dbReference type="SUPFAM" id="SSF56112">
    <property type="entry name" value="Protein kinase-like (PK-like)"/>
    <property type="match status" value="1"/>
</dbReference>
<dbReference type="InterPro" id="IPR008271">
    <property type="entry name" value="Ser/Thr_kinase_AS"/>
</dbReference>
<proteinExistence type="predicted"/>
<organism evidence="2">
    <name type="scientific">Zea mays</name>
    <name type="common">Maize</name>
    <dbReference type="NCBI Taxonomy" id="4577"/>
    <lineage>
        <taxon>Eukaryota</taxon>
        <taxon>Viridiplantae</taxon>
        <taxon>Streptophyta</taxon>
        <taxon>Embryophyta</taxon>
        <taxon>Tracheophyta</taxon>
        <taxon>Spermatophyta</taxon>
        <taxon>Magnoliopsida</taxon>
        <taxon>Liliopsida</taxon>
        <taxon>Poales</taxon>
        <taxon>Poaceae</taxon>
        <taxon>PACMAD clade</taxon>
        <taxon>Panicoideae</taxon>
        <taxon>Andropogonodae</taxon>
        <taxon>Andropogoneae</taxon>
        <taxon>Tripsacinae</taxon>
        <taxon>Zea</taxon>
    </lineage>
</organism>
<dbReference type="Pfam" id="PF07714">
    <property type="entry name" value="PK_Tyr_Ser-Thr"/>
    <property type="match status" value="1"/>
</dbReference>
<gene>
    <name evidence="2" type="ORF">ZEAMMB73_Zm00001d053515</name>
</gene>
<dbReference type="Gene3D" id="3.30.200.20">
    <property type="entry name" value="Phosphorylase Kinase, domain 1"/>
    <property type="match status" value="1"/>
</dbReference>
<dbReference type="AlphaFoldDB" id="A0A1D6QPU9"/>
<dbReference type="Gene3D" id="1.10.510.10">
    <property type="entry name" value="Transferase(Phosphotransferase) domain 1"/>
    <property type="match status" value="1"/>
</dbReference>
<feature type="region of interest" description="Disordered" evidence="1">
    <location>
        <begin position="1"/>
        <end position="62"/>
    </location>
</feature>
<dbReference type="CDD" id="cd13999">
    <property type="entry name" value="STKc_MAP3K-like"/>
    <property type="match status" value="1"/>
</dbReference>
<dbReference type="ExpressionAtlas" id="A0A1D6QPU9">
    <property type="expression patterns" value="baseline and differential"/>
</dbReference>
<name>A0A1D6QPU9_MAIZE</name>
<keyword evidence="2" id="KW-0808">Transferase</keyword>
<evidence type="ECO:0000256" key="1">
    <source>
        <dbReference type="SAM" id="MobiDB-lite"/>
    </source>
</evidence>
<evidence type="ECO:0000313" key="2">
    <source>
        <dbReference type="EMBL" id="AQK59558.1"/>
    </source>
</evidence>
<dbReference type="InterPro" id="IPR011009">
    <property type="entry name" value="Kinase-like_dom_sf"/>
</dbReference>